<dbReference type="EMBL" id="JAJJMA010030120">
    <property type="protein sequence ID" value="MCL7024074.1"/>
    <property type="molecule type" value="Genomic_DNA"/>
</dbReference>
<keyword evidence="3" id="KW-1185">Reference proteome</keyword>
<dbReference type="InterPro" id="IPR008479">
    <property type="entry name" value="DUF760"/>
</dbReference>
<feature type="compositionally biased region" description="Basic and acidic residues" evidence="1">
    <location>
        <begin position="267"/>
        <end position="278"/>
    </location>
</feature>
<evidence type="ECO:0008006" key="4">
    <source>
        <dbReference type="Google" id="ProtNLM"/>
    </source>
</evidence>
<reference evidence="2" key="1">
    <citation type="submission" date="2022-03" db="EMBL/GenBank/DDBJ databases">
        <title>A functionally conserved STORR gene fusion in Papaver species that diverged 16.8 million years ago.</title>
        <authorList>
            <person name="Catania T."/>
        </authorList>
    </citation>
    <scope>NUCLEOTIDE SEQUENCE</scope>
    <source>
        <strain evidence="2">S-191538</strain>
    </source>
</reference>
<dbReference type="AlphaFoldDB" id="A0AA41RTM7"/>
<proteinExistence type="predicted"/>
<name>A0AA41RTM7_PAPNU</name>
<comment type="caution">
    <text evidence="2">The sequence shown here is derived from an EMBL/GenBank/DDBJ whole genome shotgun (WGS) entry which is preliminary data.</text>
</comment>
<evidence type="ECO:0000256" key="1">
    <source>
        <dbReference type="SAM" id="MobiDB-lite"/>
    </source>
</evidence>
<sequence>MTKIVISGVMNIGDAALVVLPLFSSFSGSSFRVSRRFSNPTFLLSNGILKSFNSFGIPKVGIKLEKYRPKVRASGASSDDTTTPPFAPLEFESPTGQLLSQILQTHPHLLPAAIEQHLGNLRAERDSPKNEDSSQTQNLLYKRIAEVKEKEKKKTLEEIIYCLVVQNFLEYKILMIPLISVPTDDPTRKVDAWPNQEQKLESVHSSEAFEMIQNHLSLVLGERDVGPLGNTVQISKLKLGKLYAASIMYGYFLKRVDERFQLERSMKTPPKSFKEQAISKEPLPESPFWDQDSLFRIPPDDDIDDSERVYSNSAEVNTLKEYVMHLDADTLQKYATIRSKEAVSLIERQTQALFGRPDIKVAEDGSINMSNDEVLGITLSGLGLLVLEAVAFGSFLWDAEGYVESKYHFFKS</sequence>
<dbReference type="Proteomes" id="UP001177140">
    <property type="component" value="Unassembled WGS sequence"/>
</dbReference>
<dbReference type="InterPro" id="IPR038925">
    <property type="entry name" value="At3g17800-like"/>
</dbReference>
<accession>A0AA41RTM7</accession>
<dbReference type="PANTHER" id="PTHR31808">
    <property type="entry name" value="EXPRESSED PROTEIN"/>
    <property type="match status" value="1"/>
</dbReference>
<organism evidence="2 3">
    <name type="scientific">Papaver nudicaule</name>
    <name type="common">Iceland poppy</name>
    <dbReference type="NCBI Taxonomy" id="74823"/>
    <lineage>
        <taxon>Eukaryota</taxon>
        <taxon>Viridiplantae</taxon>
        <taxon>Streptophyta</taxon>
        <taxon>Embryophyta</taxon>
        <taxon>Tracheophyta</taxon>
        <taxon>Spermatophyta</taxon>
        <taxon>Magnoliopsida</taxon>
        <taxon>Ranunculales</taxon>
        <taxon>Papaveraceae</taxon>
        <taxon>Papaveroideae</taxon>
        <taxon>Papaver</taxon>
    </lineage>
</organism>
<feature type="region of interest" description="Disordered" evidence="1">
    <location>
        <begin position="267"/>
        <end position="286"/>
    </location>
</feature>
<dbReference type="PANTHER" id="PTHR31808:SF2">
    <property type="entry name" value="OS04G0596300 PROTEIN"/>
    <property type="match status" value="1"/>
</dbReference>
<protein>
    <recommendedName>
        <fullName evidence="4">UV-B-induced protein At3g17800, chloroplastic</fullName>
    </recommendedName>
</protein>
<evidence type="ECO:0000313" key="3">
    <source>
        <dbReference type="Proteomes" id="UP001177140"/>
    </source>
</evidence>
<dbReference type="Pfam" id="PF05542">
    <property type="entry name" value="DUF760"/>
    <property type="match status" value="1"/>
</dbReference>
<evidence type="ECO:0000313" key="2">
    <source>
        <dbReference type="EMBL" id="MCL7024074.1"/>
    </source>
</evidence>
<gene>
    <name evidence="2" type="ORF">MKW94_018682</name>
</gene>